<proteinExistence type="predicted"/>
<dbReference type="InterPro" id="IPR029045">
    <property type="entry name" value="ClpP/crotonase-like_dom_sf"/>
</dbReference>
<sequence length="93" mass="10205">MIGPLQRKIALEGHRFTPQEGLQVGMVDYIVPGNTRDVLNKAEEVAAQWEGNARGGAWGLIKGEIYRDVVEGLRLDIRQHTPLSADAAAKARL</sequence>
<organism evidence="1 2">
    <name type="scientific">Marasmius crinis-equi</name>
    <dbReference type="NCBI Taxonomy" id="585013"/>
    <lineage>
        <taxon>Eukaryota</taxon>
        <taxon>Fungi</taxon>
        <taxon>Dikarya</taxon>
        <taxon>Basidiomycota</taxon>
        <taxon>Agaricomycotina</taxon>
        <taxon>Agaricomycetes</taxon>
        <taxon>Agaricomycetidae</taxon>
        <taxon>Agaricales</taxon>
        <taxon>Marasmiineae</taxon>
        <taxon>Marasmiaceae</taxon>
        <taxon>Marasmius</taxon>
    </lineage>
</organism>
<keyword evidence="2" id="KW-1185">Reference proteome</keyword>
<dbReference type="Gene3D" id="3.90.226.10">
    <property type="entry name" value="2-enoyl-CoA Hydratase, Chain A, domain 1"/>
    <property type="match status" value="1"/>
</dbReference>
<dbReference type="SUPFAM" id="SSF52096">
    <property type="entry name" value="ClpP/crotonase"/>
    <property type="match status" value="1"/>
</dbReference>
<accession>A0ABR3EXX9</accession>
<protein>
    <submittedName>
        <fullName evidence="1">Uncharacterized protein</fullName>
    </submittedName>
</protein>
<evidence type="ECO:0000313" key="2">
    <source>
        <dbReference type="Proteomes" id="UP001465976"/>
    </source>
</evidence>
<dbReference type="EMBL" id="JBAHYK010001532">
    <property type="protein sequence ID" value="KAL0567657.1"/>
    <property type="molecule type" value="Genomic_DNA"/>
</dbReference>
<name>A0ABR3EXX9_9AGAR</name>
<dbReference type="Proteomes" id="UP001465976">
    <property type="component" value="Unassembled WGS sequence"/>
</dbReference>
<reference evidence="1 2" key="1">
    <citation type="submission" date="2024-02" db="EMBL/GenBank/DDBJ databases">
        <title>A draft genome for the cacao thread blight pathogen Marasmius crinis-equi.</title>
        <authorList>
            <person name="Cohen S.P."/>
            <person name="Baruah I.K."/>
            <person name="Amoako-Attah I."/>
            <person name="Bukari Y."/>
            <person name="Meinhardt L.W."/>
            <person name="Bailey B.A."/>
        </authorList>
    </citation>
    <scope>NUCLEOTIDE SEQUENCE [LARGE SCALE GENOMIC DNA]</scope>
    <source>
        <strain evidence="1 2">GH-76</strain>
    </source>
</reference>
<gene>
    <name evidence="1" type="ORF">V5O48_014334</name>
</gene>
<comment type="caution">
    <text evidence="1">The sequence shown here is derived from an EMBL/GenBank/DDBJ whole genome shotgun (WGS) entry which is preliminary data.</text>
</comment>
<evidence type="ECO:0000313" key="1">
    <source>
        <dbReference type="EMBL" id="KAL0567657.1"/>
    </source>
</evidence>